<evidence type="ECO:0000313" key="9">
    <source>
        <dbReference type="Proteomes" id="UP001527925"/>
    </source>
</evidence>
<dbReference type="Pfam" id="PF00561">
    <property type="entry name" value="Abhydrolase_1"/>
    <property type="match status" value="1"/>
</dbReference>
<evidence type="ECO:0000256" key="2">
    <source>
        <dbReference type="ARBA" id="ARBA00022729"/>
    </source>
</evidence>
<keyword evidence="4" id="KW-0443">Lipid metabolism</keyword>
<evidence type="ECO:0000259" key="7">
    <source>
        <dbReference type="Pfam" id="PF00561"/>
    </source>
</evidence>
<comment type="similarity">
    <text evidence="1 6">Belongs to the AB hydrolase superfamily. Lipase family.</text>
</comment>
<accession>A0ABR4N1D6</accession>
<dbReference type="Proteomes" id="UP001527925">
    <property type="component" value="Unassembled WGS sequence"/>
</dbReference>
<gene>
    <name evidence="8" type="ORF">HK105_207209</name>
</gene>
<name>A0ABR4N1D6_9FUNG</name>
<evidence type="ECO:0000256" key="4">
    <source>
        <dbReference type="ARBA" id="ARBA00023098"/>
    </source>
</evidence>
<dbReference type="SUPFAM" id="SSF53474">
    <property type="entry name" value="alpha/beta-Hydrolases"/>
    <property type="match status" value="1"/>
</dbReference>
<keyword evidence="5" id="KW-0325">Glycoprotein</keyword>
<evidence type="ECO:0000256" key="6">
    <source>
        <dbReference type="PIRNR" id="PIRNR000862"/>
    </source>
</evidence>
<organism evidence="8 9">
    <name type="scientific">Polyrhizophydium stewartii</name>
    <dbReference type="NCBI Taxonomy" id="2732419"/>
    <lineage>
        <taxon>Eukaryota</taxon>
        <taxon>Fungi</taxon>
        <taxon>Fungi incertae sedis</taxon>
        <taxon>Chytridiomycota</taxon>
        <taxon>Chytridiomycota incertae sedis</taxon>
        <taxon>Chytridiomycetes</taxon>
        <taxon>Rhizophydiales</taxon>
        <taxon>Rhizophydiales incertae sedis</taxon>
        <taxon>Polyrhizophydium</taxon>
    </lineage>
</organism>
<evidence type="ECO:0000256" key="3">
    <source>
        <dbReference type="ARBA" id="ARBA00022963"/>
    </source>
</evidence>
<proteinExistence type="inferred from homology"/>
<comment type="caution">
    <text evidence="8">The sequence shown here is derived from an EMBL/GenBank/DDBJ whole genome shotgun (WGS) entry which is preliminary data.</text>
</comment>
<keyword evidence="3 6" id="KW-0442">Lipid degradation</keyword>
<dbReference type="InterPro" id="IPR029058">
    <property type="entry name" value="AB_hydrolase_fold"/>
</dbReference>
<evidence type="ECO:0000256" key="5">
    <source>
        <dbReference type="ARBA" id="ARBA00023180"/>
    </source>
</evidence>
<reference evidence="8 9" key="1">
    <citation type="submission" date="2023-09" db="EMBL/GenBank/DDBJ databases">
        <title>Pangenome analysis of Batrachochytrium dendrobatidis and related Chytrids.</title>
        <authorList>
            <person name="Yacoub M.N."/>
            <person name="Stajich J.E."/>
            <person name="James T.Y."/>
        </authorList>
    </citation>
    <scope>NUCLEOTIDE SEQUENCE [LARGE SCALE GENOMIC DNA]</scope>
    <source>
        <strain evidence="8 9">JEL0888</strain>
    </source>
</reference>
<feature type="domain" description="AB hydrolase-1" evidence="7">
    <location>
        <begin position="79"/>
        <end position="212"/>
    </location>
</feature>
<dbReference type="InterPro" id="IPR000073">
    <property type="entry name" value="AB_hydrolase_1"/>
</dbReference>
<dbReference type="EMBL" id="JADGIZ020000048">
    <property type="protein sequence ID" value="KAL2913331.1"/>
    <property type="molecule type" value="Genomic_DNA"/>
</dbReference>
<protein>
    <recommendedName>
        <fullName evidence="6">Lipase</fullName>
    </recommendedName>
</protein>
<dbReference type="InterPro" id="IPR025483">
    <property type="entry name" value="Lipase_euk"/>
</dbReference>
<sequence length="407" mass="45321">MLAKQAPWTDRDFYEAGESAIIADLAKLHSAREFIKYWGYPCEEHSAVCRDGFVLGLQRIPGPRGGTTSDGHALPFARPPVVVWHGLSISSDVFVCNVRPDRNLAMVLADAGFDVWLANSRGNKYSNGHTALDPSRDRSHGTQFWDFAIDELSQLDMPAVVDHVLAQTGHRQLAYIGYSQGTAQAFAALSLCADLNSKIHTFVALAPAMKPMPISSSAVGSMLHVVDPHMLFGVFGKHSFLPLAGSLRSVLPLPVYAAIIELAFRVVFGWRCDRLGSEERKRILFRNVFSDSSVKSVVHWFQIINGRKFRPFASSHAGLLGLPLRGHTQMRDLVAPYPYPTKHITTKHVHLFCGGSDNISDVAYLEKHLPDHAKIHVVEDYEHLDFLWATDARHKVWDRVIAILKSQ</sequence>
<dbReference type="PANTHER" id="PTHR11005">
    <property type="entry name" value="LYSOSOMAL ACID LIPASE-RELATED"/>
    <property type="match status" value="1"/>
</dbReference>
<evidence type="ECO:0000313" key="8">
    <source>
        <dbReference type="EMBL" id="KAL2913331.1"/>
    </source>
</evidence>
<evidence type="ECO:0000256" key="1">
    <source>
        <dbReference type="ARBA" id="ARBA00010701"/>
    </source>
</evidence>
<keyword evidence="6" id="KW-0378">Hydrolase</keyword>
<keyword evidence="2" id="KW-0732">Signal</keyword>
<keyword evidence="9" id="KW-1185">Reference proteome</keyword>
<dbReference type="PIRSF" id="PIRSF000862">
    <property type="entry name" value="Steryl_ester_lip"/>
    <property type="match status" value="1"/>
</dbReference>
<dbReference type="Gene3D" id="3.40.50.1820">
    <property type="entry name" value="alpha/beta hydrolase"/>
    <property type="match status" value="1"/>
</dbReference>